<accession>A0A292YF88</accession>
<dbReference type="Pfam" id="PF04519">
    <property type="entry name" value="Bactofilin"/>
    <property type="match status" value="1"/>
</dbReference>
<dbReference type="EMBL" id="BDUF01000004">
    <property type="protein sequence ID" value="GAX88547.1"/>
    <property type="molecule type" value="Genomic_DNA"/>
</dbReference>
<dbReference type="Proteomes" id="UP000217785">
    <property type="component" value="Unassembled WGS sequence"/>
</dbReference>
<feature type="region of interest" description="Disordered" evidence="2">
    <location>
        <begin position="116"/>
        <end position="153"/>
    </location>
</feature>
<evidence type="ECO:0000256" key="1">
    <source>
        <dbReference type="ARBA" id="ARBA00044755"/>
    </source>
</evidence>
<comment type="caution">
    <text evidence="3">The sequence shown here is derived from an EMBL/GenBank/DDBJ whole genome shotgun (WGS) entry which is preliminary data.</text>
</comment>
<dbReference type="InterPro" id="IPR007607">
    <property type="entry name" value="BacA/B"/>
</dbReference>
<evidence type="ECO:0000256" key="2">
    <source>
        <dbReference type="SAM" id="MobiDB-lite"/>
    </source>
</evidence>
<dbReference type="RefSeq" id="WP_096180245.1">
    <property type="nucleotide sequence ID" value="NZ_BDUF01000004.1"/>
</dbReference>
<gene>
    <name evidence="3" type="ORF">EFBL_0159</name>
</gene>
<comment type="similarity">
    <text evidence="1">Belongs to the bactofilin family.</text>
</comment>
<evidence type="ECO:0008006" key="5">
    <source>
        <dbReference type="Google" id="ProtNLM"/>
    </source>
</evidence>
<dbReference type="PANTHER" id="PTHR35024">
    <property type="entry name" value="HYPOTHETICAL CYTOSOLIC PROTEIN"/>
    <property type="match status" value="1"/>
</dbReference>
<protein>
    <recommendedName>
        <fullName evidence="5">Cell shape determination protein CcmA</fullName>
    </recommendedName>
</protein>
<reference evidence="4" key="1">
    <citation type="submission" date="2017-07" db="EMBL/GenBank/DDBJ databases">
        <title>Draft genome sequence of Effusibacillus lacus strain skLN1.</title>
        <authorList>
            <person name="Watanabe M."/>
            <person name="Kojima H."/>
            <person name="Fukui M."/>
        </authorList>
    </citation>
    <scope>NUCLEOTIDE SEQUENCE [LARGE SCALE GENOMIC DNA]</scope>
    <source>
        <strain evidence="4">skLN1</strain>
    </source>
</reference>
<name>A0A292YF88_9BACL</name>
<evidence type="ECO:0000313" key="4">
    <source>
        <dbReference type="Proteomes" id="UP000217785"/>
    </source>
</evidence>
<organism evidence="3 4">
    <name type="scientific">Effusibacillus lacus</name>
    <dbReference type="NCBI Taxonomy" id="1348429"/>
    <lineage>
        <taxon>Bacteria</taxon>
        <taxon>Bacillati</taxon>
        <taxon>Bacillota</taxon>
        <taxon>Bacilli</taxon>
        <taxon>Bacillales</taxon>
        <taxon>Alicyclobacillaceae</taxon>
        <taxon>Effusibacillus</taxon>
    </lineage>
</organism>
<dbReference type="AlphaFoldDB" id="A0A292YF88"/>
<dbReference type="PANTHER" id="PTHR35024:SF4">
    <property type="entry name" value="POLYMER-FORMING CYTOSKELETAL PROTEIN"/>
    <property type="match status" value="1"/>
</dbReference>
<feature type="compositionally biased region" description="Basic and acidic residues" evidence="2">
    <location>
        <begin position="116"/>
        <end position="137"/>
    </location>
</feature>
<evidence type="ECO:0000313" key="3">
    <source>
        <dbReference type="EMBL" id="GAX88547.1"/>
    </source>
</evidence>
<sequence length="153" mass="16018">MFKKEAPAANGKVDTLIGAGTTIEGMIQTNGILRVEGRIRGELMSDGDVIVGEKGEVHANVLARHVTVGGKVYGNVLASGKMHLMKTGSIQGDIEAGTIVIEEGAYIKGVCKMVDPKSDASHPVKPELKSQQEEPESKAPSPVPEPASTVTTT</sequence>
<proteinExistence type="inferred from homology"/>
<keyword evidence="4" id="KW-1185">Reference proteome</keyword>
<dbReference type="OrthoDB" id="9789407at2"/>